<name>A0ABY6F3I6_9GAMM</name>
<dbReference type="Pfam" id="PF00710">
    <property type="entry name" value="Asparaginase"/>
    <property type="match status" value="1"/>
</dbReference>
<feature type="domain" description="L-asparaginase N-terminal" evidence="1">
    <location>
        <begin position="8"/>
        <end position="183"/>
    </location>
</feature>
<keyword evidence="4" id="KW-1185">Reference proteome</keyword>
<protein>
    <submittedName>
        <fullName evidence="3">Asparaginase domain-containing protein</fullName>
        <ecNumber evidence="3">3.5.1.1</ecNumber>
    </submittedName>
</protein>
<dbReference type="Gene3D" id="3.40.50.1170">
    <property type="entry name" value="L-asparaginase, N-terminal domain"/>
    <property type="match status" value="1"/>
</dbReference>
<dbReference type="PANTHER" id="PTHR11707:SF28">
    <property type="entry name" value="60 KDA LYSOPHOSPHOLIPASE"/>
    <property type="match status" value="1"/>
</dbReference>
<dbReference type="GO" id="GO:0004067">
    <property type="term" value="F:asparaginase activity"/>
    <property type="evidence" value="ECO:0007669"/>
    <property type="project" value="UniProtKB-EC"/>
</dbReference>
<dbReference type="InterPro" id="IPR040919">
    <property type="entry name" value="Asparaginase_C"/>
</dbReference>
<dbReference type="InterPro" id="IPR036152">
    <property type="entry name" value="Asp/glu_Ase-like_sf"/>
</dbReference>
<organism evidence="3 4">
    <name type="scientific">Moraxella nasicaprae</name>
    <dbReference type="NCBI Taxonomy" id="2904122"/>
    <lineage>
        <taxon>Bacteria</taxon>
        <taxon>Pseudomonadati</taxon>
        <taxon>Pseudomonadota</taxon>
        <taxon>Gammaproteobacteria</taxon>
        <taxon>Moraxellales</taxon>
        <taxon>Moraxellaceae</taxon>
        <taxon>Moraxella</taxon>
    </lineage>
</organism>
<dbReference type="InterPro" id="IPR027473">
    <property type="entry name" value="L-asparaginase_C"/>
</dbReference>
<sequence length="325" mass="35102">MNTNDTYLIYAGGTFGSHGVPLSPLDSAIFLPVLVDRLGQYDPNHLIKILPNNIIKDSSTLTPSDFVGLYDIILQAYQAGGRKFVLITGTDTLSFLSAFLANAFAALTDISLIITGSMQPLLEPTSATYAINLDSDAWQNLTDALTASKHHTGVFVQFANKTFHAHDTQKIDSQANDAFVGTPIQESVHTKAITAKLPVQALLSNANHSLIKTIYCLPNTPQILADELNHLHPNTKAVILIGFGAGNVPSSPALIEALKQLHAKNIPIICTTMCAFGGVNGDYQAGAWQYEYGVWSAAQLGIPAIYGRALWLIINDAMKLENWNV</sequence>
<dbReference type="PIRSF" id="PIRSF500176">
    <property type="entry name" value="L_ASNase"/>
    <property type="match status" value="1"/>
</dbReference>
<evidence type="ECO:0000259" key="1">
    <source>
        <dbReference type="Pfam" id="PF00710"/>
    </source>
</evidence>
<dbReference type="PANTHER" id="PTHR11707">
    <property type="entry name" value="L-ASPARAGINASE"/>
    <property type="match status" value="1"/>
</dbReference>
<proteinExistence type="predicted"/>
<dbReference type="InterPro" id="IPR027474">
    <property type="entry name" value="L-asparaginase_N"/>
</dbReference>
<dbReference type="PIRSF" id="PIRSF001220">
    <property type="entry name" value="L-ASNase_gatD"/>
    <property type="match status" value="1"/>
</dbReference>
<reference evidence="3" key="1">
    <citation type="submission" date="2021-12" db="EMBL/GenBank/DDBJ databases">
        <title>taxonomy of Moraxella sp. ZY201224.</title>
        <authorList>
            <person name="Li F."/>
        </authorList>
    </citation>
    <scope>NUCLEOTIDE SEQUENCE</scope>
    <source>
        <strain evidence="3">ZY201224</strain>
    </source>
</reference>
<dbReference type="SFLD" id="SFLDS00057">
    <property type="entry name" value="Glutaminase/Asparaginase"/>
    <property type="match status" value="1"/>
</dbReference>
<keyword evidence="3" id="KW-0378">Hydrolase</keyword>
<feature type="domain" description="Asparaginase/glutaminase C-terminal" evidence="2">
    <location>
        <begin position="227"/>
        <end position="303"/>
    </location>
</feature>
<dbReference type="SMART" id="SM00870">
    <property type="entry name" value="Asparaginase"/>
    <property type="match status" value="1"/>
</dbReference>
<dbReference type="EC" id="3.5.1.1" evidence="3"/>
<dbReference type="SUPFAM" id="SSF53774">
    <property type="entry name" value="Glutaminase/Asparaginase"/>
    <property type="match status" value="1"/>
</dbReference>
<evidence type="ECO:0000313" key="3">
    <source>
        <dbReference type="EMBL" id="UXZ04647.1"/>
    </source>
</evidence>
<gene>
    <name evidence="3" type="ORF">LU297_08745</name>
</gene>
<dbReference type="RefSeq" id="WP_263076137.1">
    <property type="nucleotide sequence ID" value="NZ_CP089977.1"/>
</dbReference>
<accession>A0ABY6F3I6</accession>
<dbReference type="Pfam" id="PF17763">
    <property type="entry name" value="Asparaginase_C"/>
    <property type="match status" value="1"/>
</dbReference>
<dbReference type="Gene3D" id="3.40.50.40">
    <property type="match status" value="1"/>
</dbReference>
<dbReference type="Proteomes" id="UP001063782">
    <property type="component" value="Chromosome"/>
</dbReference>
<dbReference type="PROSITE" id="PS51732">
    <property type="entry name" value="ASN_GLN_ASE_3"/>
    <property type="match status" value="1"/>
</dbReference>
<evidence type="ECO:0000259" key="2">
    <source>
        <dbReference type="Pfam" id="PF17763"/>
    </source>
</evidence>
<dbReference type="EMBL" id="CP089977">
    <property type="protein sequence ID" value="UXZ04647.1"/>
    <property type="molecule type" value="Genomic_DNA"/>
</dbReference>
<dbReference type="InterPro" id="IPR037152">
    <property type="entry name" value="L-asparaginase_N_sf"/>
</dbReference>
<evidence type="ECO:0000313" key="4">
    <source>
        <dbReference type="Proteomes" id="UP001063782"/>
    </source>
</evidence>
<dbReference type="InterPro" id="IPR006034">
    <property type="entry name" value="Asparaginase/glutaminase-like"/>
</dbReference>